<dbReference type="SMART" id="SM00222">
    <property type="entry name" value="Sec7"/>
    <property type="match status" value="1"/>
</dbReference>
<dbReference type="GO" id="GO:0005543">
    <property type="term" value="F:phospholipid binding"/>
    <property type="evidence" value="ECO:0007669"/>
    <property type="project" value="InterPro"/>
</dbReference>
<evidence type="ECO:0000259" key="7">
    <source>
        <dbReference type="PROSITE" id="PS50190"/>
    </source>
</evidence>
<name>A0A9Q1BFH7_HOLLE</name>
<comment type="subcellular location">
    <subcellularLocation>
        <location evidence="1">Cell membrane</location>
    </subcellularLocation>
</comment>
<dbReference type="SUPFAM" id="SSF50729">
    <property type="entry name" value="PH domain-like"/>
    <property type="match status" value="1"/>
</dbReference>
<feature type="compositionally biased region" description="Polar residues" evidence="5">
    <location>
        <begin position="236"/>
        <end position="256"/>
    </location>
</feature>
<dbReference type="SMART" id="SM00233">
    <property type="entry name" value="PH"/>
    <property type="match status" value="1"/>
</dbReference>
<feature type="region of interest" description="Disordered" evidence="5">
    <location>
        <begin position="711"/>
        <end position="784"/>
    </location>
</feature>
<organism evidence="8 9">
    <name type="scientific">Holothuria leucospilota</name>
    <name type="common">Black long sea cucumber</name>
    <name type="synonym">Mertensiothuria leucospilota</name>
    <dbReference type="NCBI Taxonomy" id="206669"/>
    <lineage>
        <taxon>Eukaryota</taxon>
        <taxon>Metazoa</taxon>
        <taxon>Echinodermata</taxon>
        <taxon>Eleutherozoa</taxon>
        <taxon>Echinozoa</taxon>
        <taxon>Holothuroidea</taxon>
        <taxon>Aspidochirotacea</taxon>
        <taxon>Aspidochirotida</taxon>
        <taxon>Holothuriidae</taxon>
        <taxon>Holothuria</taxon>
    </lineage>
</organism>
<evidence type="ECO:0000256" key="4">
    <source>
        <dbReference type="SAM" id="Coils"/>
    </source>
</evidence>
<feature type="region of interest" description="Disordered" evidence="5">
    <location>
        <begin position="275"/>
        <end position="307"/>
    </location>
</feature>
<evidence type="ECO:0000256" key="1">
    <source>
        <dbReference type="ARBA" id="ARBA00004236"/>
    </source>
</evidence>
<evidence type="ECO:0000313" key="8">
    <source>
        <dbReference type="EMBL" id="KAJ8022727.1"/>
    </source>
</evidence>
<evidence type="ECO:0000256" key="5">
    <source>
        <dbReference type="SAM" id="MobiDB-lite"/>
    </source>
</evidence>
<dbReference type="InterPro" id="IPR023394">
    <property type="entry name" value="Sec7_C_sf"/>
</dbReference>
<dbReference type="InterPro" id="IPR001849">
    <property type="entry name" value="PH_domain"/>
</dbReference>
<feature type="compositionally biased region" description="Acidic residues" evidence="5">
    <location>
        <begin position="757"/>
        <end position="766"/>
    </location>
</feature>
<dbReference type="Pfam" id="PF01369">
    <property type="entry name" value="Sec7"/>
    <property type="match status" value="1"/>
</dbReference>
<dbReference type="PANTHER" id="PTHR10663:SF376">
    <property type="entry name" value="PH AND SEC7 DOMAIN-CONTAINING PROTEIN"/>
    <property type="match status" value="1"/>
</dbReference>
<dbReference type="CDD" id="cd00171">
    <property type="entry name" value="Sec7"/>
    <property type="match status" value="1"/>
</dbReference>
<evidence type="ECO:0000259" key="6">
    <source>
        <dbReference type="PROSITE" id="PS50003"/>
    </source>
</evidence>
<evidence type="ECO:0000313" key="9">
    <source>
        <dbReference type="Proteomes" id="UP001152320"/>
    </source>
</evidence>
<dbReference type="InterPro" id="IPR041681">
    <property type="entry name" value="PH_9"/>
</dbReference>
<dbReference type="PROSITE" id="PS50190">
    <property type="entry name" value="SEC7"/>
    <property type="match status" value="1"/>
</dbReference>
<dbReference type="PROSITE" id="PS50003">
    <property type="entry name" value="PH_DOMAIN"/>
    <property type="match status" value="1"/>
</dbReference>
<feature type="compositionally biased region" description="Acidic residues" evidence="5">
    <location>
        <begin position="282"/>
        <end position="291"/>
    </location>
</feature>
<feature type="domain" description="SEC7" evidence="7">
    <location>
        <begin position="296"/>
        <end position="461"/>
    </location>
</feature>
<keyword evidence="4" id="KW-0175">Coiled coil</keyword>
<proteinExistence type="predicted"/>
<reference evidence="8" key="1">
    <citation type="submission" date="2021-10" db="EMBL/GenBank/DDBJ databases">
        <title>Tropical sea cucumber genome reveals ecological adaptation and Cuvierian tubules defense mechanism.</title>
        <authorList>
            <person name="Chen T."/>
        </authorList>
    </citation>
    <scope>NUCLEOTIDE SEQUENCE</scope>
    <source>
        <strain evidence="8">Nanhai2018</strain>
        <tissue evidence="8">Muscle</tissue>
    </source>
</reference>
<feature type="coiled-coil region" evidence="4">
    <location>
        <begin position="645"/>
        <end position="672"/>
    </location>
</feature>
<dbReference type="GO" id="GO:0005886">
    <property type="term" value="C:plasma membrane"/>
    <property type="evidence" value="ECO:0007669"/>
    <property type="project" value="UniProtKB-SubCell"/>
</dbReference>
<dbReference type="GO" id="GO:0005085">
    <property type="term" value="F:guanyl-nucleotide exchange factor activity"/>
    <property type="evidence" value="ECO:0007669"/>
    <property type="project" value="InterPro"/>
</dbReference>
<sequence>MKFSDDEVRRRLFKFLENLDQPPGFPKGSWMKQRKVVRQDYTGSSSNDDVMCITEVTDKNANKNSKKNVMDADRTINSVDMTGPLSPPDSGYSTSVSTNGTTESLMSSSSRRGEGSKAQSHIHISMEAKGERTTVLAGEVGSIVTTTADVHSEISQNTYLVDSEDDVFYDAEGSSVEGNISSNIRQRQDLANGDIPSETVQDGQCLSVQSPAECNIAGAVTKNLVAPSTPPPSPTLSDQNDSIQRNTSRGSENSPFSLHAPEVSAKLKSLQLTEGAMGNDNSQDDSNDSSEADLSLESISSERSKTLDVPSAKRLAKRLYMQDGFKKSDIAMHLSKKNDFSRLVADEYFSHYTFTGERLDQSLRKFLSNVAVTGETQERERVLYHFAKRYHECNGGLYQSEGAVNTLTCALMLLNTDLHGKKNIGKKMTLNAFITNMEGLNDGGDFPKDTLKAFYQAIKSNPLEWAQDQNDGQTETLPGAKSKARNGSLKVSGAPLLKMETDSNAPIYMKGYIMRKCIREADGKKPSRNKRKWKLFFGTVKGLILYLHKTEATADSHFEIPKEAISLHHSLAGKTPNYKKRPNVFTLRLANWKEYLLQCTEPTSMQNWMQSLNMAASVHSSPPLPAAVGRQKRFTRPLLPSATSKLPLQNQLKNHESKCKELEQELATHRENSPDSSAKSTVTKDYKLKTEYLEYEVMRFKTYTYLLQAGPPSAPRDQTELHSEGNSNGKATSPTSVASGDSEQPVFRAHKDRDSISSDEDSDDSGADFLMDLPVNDMDYSTQL</sequence>
<dbReference type="Proteomes" id="UP001152320">
    <property type="component" value="Chromosome 20"/>
</dbReference>
<gene>
    <name evidence="8" type="ORF">HOLleu_37709</name>
</gene>
<accession>A0A9Q1BFH7</accession>
<dbReference type="Pfam" id="PF15410">
    <property type="entry name" value="PH_9"/>
    <property type="match status" value="1"/>
</dbReference>
<dbReference type="PRINTS" id="PR00683">
    <property type="entry name" value="SPECTRINPH"/>
</dbReference>
<dbReference type="EMBL" id="JAIZAY010000020">
    <property type="protein sequence ID" value="KAJ8022727.1"/>
    <property type="molecule type" value="Genomic_DNA"/>
</dbReference>
<dbReference type="OrthoDB" id="2157641at2759"/>
<dbReference type="AlphaFoldDB" id="A0A9Q1BFH7"/>
<dbReference type="SUPFAM" id="SSF48425">
    <property type="entry name" value="Sec7 domain"/>
    <property type="match status" value="1"/>
</dbReference>
<feature type="compositionally biased region" description="Polar residues" evidence="5">
    <location>
        <begin position="91"/>
        <end position="110"/>
    </location>
</feature>
<feature type="domain" description="PH" evidence="6">
    <location>
        <begin position="506"/>
        <end position="617"/>
    </location>
</feature>
<evidence type="ECO:0000256" key="3">
    <source>
        <dbReference type="ARBA" id="ARBA00023136"/>
    </source>
</evidence>
<feature type="region of interest" description="Disordered" evidence="5">
    <location>
        <begin position="223"/>
        <end position="258"/>
    </location>
</feature>
<keyword evidence="9" id="KW-1185">Reference proteome</keyword>
<dbReference type="PANTHER" id="PTHR10663">
    <property type="entry name" value="GUANYL-NUCLEOTIDE EXCHANGE FACTOR"/>
    <property type="match status" value="1"/>
</dbReference>
<dbReference type="FunFam" id="1.10.1000.11:FF:000002">
    <property type="entry name" value="Cytohesin 1"/>
    <property type="match status" value="1"/>
</dbReference>
<dbReference type="InterPro" id="IPR035999">
    <property type="entry name" value="Sec7_dom_sf"/>
</dbReference>
<dbReference type="GO" id="GO:0032012">
    <property type="term" value="P:regulation of ARF protein signal transduction"/>
    <property type="evidence" value="ECO:0007669"/>
    <property type="project" value="InterPro"/>
</dbReference>
<dbReference type="Gene3D" id="2.30.29.30">
    <property type="entry name" value="Pleckstrin-homology domain (PH domain)/Phosphotyrosine-binding domain (PTB)"/>
    <property type="match status" value="1"/>
</dbReference>
<feature type="region of interest" description="Disordered" evidence="5">
    <location>
        <begin position="465"/>
        <end position="486"/>
    </location>
</feature>
<feature type="compositionally biased region" description="Polar residues" evidence="5">
    <location>
        <begin position="724"/>
        <end position="742"/>
    </location>
</feature>
<dbReference type="InterPro" id="IPR000904">
    <property type="entry name" value="Sec7_dom"/>
</dbReference>
<keyword evidence="2" id="KW-1003">Cell membrane</keyword>
<dbReference type="InterPro" id="IPR001605">
    <property type="entry name" value="PH_dom-spectrin-type"/>
</dbReference>
<dbReference type="Gene3D" id="1.10.1000.11">
    <property type="entry name" value="Arf Nucleotide-binding Site Opener,domain 2"/>
    <property type="match status" value="1"/>
</dbReference>
<dbReference type="InterPro" id="IPR011993">
    <property type="entry name" value="PH-like_dom_sf"/>
</dbReference>
<feature type="region of interest" description="Disordered" evidence="5">
    <location>
        <begin position="75"/>
        <end position="130"/>
    </location>
</feature>
<feature type="compositionally biased region" description="Polar residues" evidence="5">
    <location>
        <begin position="467"/>
        <end position="476"/>
    </location>
</feature>
<evidence type="ECO:0000256" key="2">
    <source>
        <dbReference type="ARBA" id="ARBA00022475"/>
    </source>
</evidence>
<protein>
    <submittedName>
        <fullName evidence="8">PH and SEC7 domain-containing protein 3</fullName>
    </submittedName>
</protein>
<keyword evidence="3" id="KW-0472">Membrane</keyword>
<comment type="caution">
    <text evidence="8">The sequence shown here is derived from an EMBL/GenBank/DDBJ whole genome shotgun (WGS) entry which is preliminary data.</text>
</comment>